<proteinExistence type="predicted"/>
<evidence type="ECO:0008006" key="4">
    <source>
        <dbReference type="Google" id="ProtNLM"/>
    </source>
</evidence>
<name>A0AAJ5VT64_9HYPH</name>
<dbReference type="Proteomes" id="UP001217476">
    <property type="component" value="Chromosome"/>
</dbReference>
<dbReference type="EMBL" id="CP119312">
    <property type="protein sequence ID" value="WEK03706.1"/>
    <property type="molecule type" value="Genomic_DNA"/>
</dbReference>
<sequence>MYHWILIGLAASANVALNLSLKQMSHALRLTSPGEFILSALLSPWTWASLVSGLVLVGAFMTAVRTFSLSLTYTAVTAIAMVALTVVSVGLKLETVSITRVAGLVLIVAGLVLSARGAA</sequence>
<feature type="transmembrane region" description="Helical" evidence="1">
    <location>
        <begin position="71"/>
        <end position="91"/>
    </location>
</feature>
<keyword evidence="1" id="KW-0812">Transmembrane</keyword>
<keyword evidence="1" id="KW-1133">Transmembrane helix</keyword>
<dbReference type="AlphaFoldDB" id="A0AAJ5VT64"/>
<evidence type="ECO:0000313" key="3">
    <source>
        <dbReference type="Proteomes" id="UP001217476"/>
    </source>
</evidence>
<feature type="transmembrane region" description="Helical" evidence="1">
    <location>
        <begin position="42"/>
        <end position="64"/>
    </location>
</feature>
<feature type="transmembrane region" description="Helical" evidence="1">
    <location>
        <begin position="97"/>
        <end position="115"/>
    </location>
</feature>
<organism evidence="2 3">
    <name type="scientific">Candidatus Devosia phytovorans</name>
    <dbReference type="NCBI Taxonomy" id="3121372"/>
    <lineage>
        <taxon>Bacteria</taxon>
        <taxon>Pseudomonadati</taxon>
        <taxon>Pseudomonadota</taxon>
        <taxon>Alphaproteobacteria</taxon>
        <taxon>Hyphomicrobiales</taxon>
        <taxon>Devosiaceae</taxon>
        <taxon>Devosia</taxon>
    </lineage>
</organism>
<keyword evidence="1" id="KW-0472">Membrane</keyword>
<evidence type="ECO:0000313" key="2">
    <source>
        <dbReference type="EMBL" id="WEK03706.1"/>
    </source>
</evidence>
<accession>A0AAJ5VT64</accession>
<evidence type="ECO:0000256" key="1">
    <source>
        <dbReference type="SAM" id="Phobius"/>
    </source>
</evidence>
<dbReference type="Gene3D" id="1.10.3730.20">
    <property type="match status" value="1"/>
</dbReference>
<gene>
    <name evidence="2" type="ORF">P0Y65_16135</name>
</gene>
<reference evidence="2" key="1">
    <citation type="submission" date="2023-03" db="EMBL/GenBank/DDBJ databases">
        <title>Andean soil-derived lignocellulolytic bacterial consortium as a source of novel taxa and putative plastic-active enzymes.</title>
        <authorList>
            <person name="Diaz-Garcia L."/>
            <person name="Chuvochina M."/>
            <person name="Feuerriegel G."/>
            <person name="Bunk B."/>
            <person name="Sproer C."/>
            <person name="Streit W.R."/>
            <person name="Rodriguez L.M."/>
            <person name="Overmann J."/>
            <person name="Jimenez D.J."/>
        </authorList>
    </citation>
    <scope>NUCLEOTIDE SEQUENCE</scope>
    <source>
        <strain evidence="2">MAG 4196</strain>
    </source>
</reference>
<protein>
    <recommendedName>
        <fullName evidence="4">EamA domain-containing protein</fullName>
    </recommendedName>
</protein>